<dbReference type="FunFam" id="1.50.10.130:FF:000001">
    <property type="entry name" value="Isoprene synthase, chloroplastic"/>
    <property type="match status" value="1"/>
</dbReference>
<dbReference type="InterPro" id="IPR008930">
    <property type="entry name" value="Terpenoid_cyclase/PrenylTrfase"/>
</dbReference>
<dbReference type="OrthoDB" id="1936865at2759"/>
<dbReference type="InterPro" id="IPR008949">
    <property type="entry name" value="Isoprenoid_synthase_dom_sf"/>
</dbReference>
<dbReference type="InterPro" id="IPR036965">
    <property type="entry name" value="Terpene_synth_N_sf"/>
</dbReference>
<evidence type="ECO:0000256" key="2">
    <source>
        <dbReference type="ARBA" id="ARBA00022723"/>
    </source>
</evidence>
<reference evidence="6 7" key="1">
    <citation type="submission" date="2020-06" db="EMBL/GenBank/DDBJ databases">
        <title>Transcriptomic and genomic resources for Thalictrum thalictroides and T. hernandezii: Facilitating candidate gene discovery in an emerging model plant lineage.</title>
        <authorList>
            <person name="Arias T."/>
            <person name="Riano-Pachon D.M."/>
            <person name="Di Stilio V.S."/>
        </authorList>
    </citation>
    <scope>NUCLEOTIDE SEQUENCE [LARGE SCALE GENOMIC DNA]</scope>
    <source>
        <strain evidence="7">cv. WT478/WT964</strain>
        <tissue evidence="6">Leaves</tissue>
    </source>
</reference>
<sequence>MALPPFALIPALSASLSVPKAFDQTVIRQSEHFQYQPTIWNYDHVESSLGRSSFMGEAYTNKTATLIGDVRVMLEKPVGSLAQFELIDALERLGICHLFKEEINTSLNDMYNYKNSFFNNNLYGTGIAFRIFRQHGFQVSQDVFKTYMEKTGRFKESLCQDVKGMLSLYEASHLVVDGEEVLDEAISFTSKHLRDHLKRANIEPYLNAQVSRSLEIPLHWRMQRSEARWYMDVYAKEENMNPALAQLAKMEFNMLQATFQRDLRNMMRWWTNLGVATKLTFARDRLVESFLSSMGIAYEPQYARCREWLTKVMKFVLIIDDMYDMYASLEELELFTDAVERWDYKAMEKLPQYMKICFLALYNTTNDMAYDILKEQGWDILPYLARS</sequence>
<keyword evidence="3" id="KW-0460">Magnesium</keyword>
<dbReference type="Pfam" id="PF01397">
    <property type="entry name" value="Terpene_synth"/>
    <property type="match status" value="1"/>
</dbReference>
<feature type="domain" description="Terpene synthase N-terminal" evidence="4">
    <location>
        <begin position="40"/>
        <end position="214"/>
    </location>
</feature>
<proteinExistence type="predicted"/>
<comment type="cofactor">
    <cofactor evidence="1">
        <name>Mg(2+)</name>
        <dbReference type="ChEBI" id="CHEBI:18420"/>
    </cofactor>
</comment>
<dbReference type="Gene3D" id="1.10.600.10">
    <property type="entry name" value="Farnesyl Diphosphate Synthase"/>
    <property type="match status" value="1"/>
</dbReference>
<dbReference type="SUPFAM" id="SSF48576">
    <property type="entry name" value="Terpenoid synthases"/>
    <property type="match status" value="1"/>
</dbReference>
<dbReference type="PANTHER" id="PTHR31225">
    <property type="entry name" value="OS04G0344100 PROTEIN-RELATED"/>
    <property type="match status" value="1"/>
</dbReference>
<accession>A0A7J6VR13</accession>
<dbReference type="InterPro" id="IPR050148">
    <property type="entry name" value="Terpene_synthase-like"/>
</dbReference>
<dbReference type="GO" id="GO:0010333">
    <property type="term" value="F:terpene synthase activity"/>
    <property type="evidence" value="ECO:0007669"/>
    <property type="project" value="InterPro"/>
</dbReference>
<dbReference type="SUPFAM" id="SSF48239">
    <property type="entry name" value="Terpenoid cyclases/Protein prenyltransferases"/>
    <property type="match status" value="1"/>
</dbReference>
<dbReference type="InterPro" id="IPR005630">
    <property type="entry name" value="Terpene_synthase_metal-bd"/>
</dbReference>
<evidence type="ECO:0000259" key="5">
    <source>
        <dbReference type="Pfam" id="PF03936"/>
    </source>
</evidence>
<dbReference type="Proteomes" id="UP000554482">
    <property type="component" value="Unassembled WGS sequence"/>
</dbReference>
<feature type="non-terminal residue" evidence="6">
    <location>
        <position position="387"/>
    </location>
</feature>
<dbReference type="GO" id="GO:0000287">
    <property type="term" value="F:magnesium ion binding"/>
    <property type="evidence" value="ECO:0007669"/>
    <property type="project" value="InterPro"/>
</dbReference>
<keyword evidence="2" id="KW-0479">Metal-binding</keyword>
<evidence type="ECO:0000313" key="6">
    <source>
        <dbReference type="EMBL" id="KAF5186640.1"/>
    </source>
</evidence>
<protein>
    <submittedName>
        <fullName evidence="6">(-)-alpha-terpineol synthase</fullName>
    </submittedName>
</protein>
<dbReference type="AlphaFoldDB" id="A0A7J6VR13"/>
<gene>
    <name evidence="6" type="ORF">FRX31_023773</name>
</gene>
<keyword evidence="7" id="KW-1185">Reference proteome</keyword>
<dbReference type="PANTHER" id="PTHR31225:SF252">
    <property type="entry name" value="TERPENE SYNTHASE 12-RELATED"/>
    <property type="match status" value="1"/>
</dbReference>
<evidence type="ECO:0000313" key="7">
    <source>
        <dbReference type="Proteomes" id="UP000554482"/>
    </source>
</evidence>
<dbReference type="Gene3D" id="1.50.10.130">
    <property type="entry name" value="Terpene synthase, N-terminal domain"/>
    <property type="match status" value="1"/>
</dbReference>
<evidence type="ECO:0000256" key="1">
    <source>
        <dbReference type="ARBA" id="ARBA00001946"/>
    </source>
</evidence>
<dbReference type="InterPro" id="IPR044814">
    <property type="entry name" value="Terpene_cyclase_plant_C1"/>
</dbReference>
<comment type="caution">
    <text evidence="6">The sequence shown here is derived from an EMBL/GenBank/DDBJ whole genome shotgun (WGS) entry which is preliminary data.</text>
</comment>
<dbReference type="Pfam" id="PF03936">
    <property type="entry name" value="Terpene_synth_C"/>
    <property type="match status" value="1"/>
</dbReference>
<dbReference type="InterPro" id="IPR001906">
    <property type="entry name" value="Terpene_synth_N"/>
</dbReference>
<name>A0A7J6VR13_THATH</name>
<feature type="domain" description="Terpene synthase metal-binding" evidence="5">
    <location>
        <begin position="272"/>
        <end position="385"/>
    </location>
</feature>
<dbReference type="EMBL" id="JABWDY010028996">
    <property type="protein sequence ID" value="KAF5186640.1"/>
    <property type="molecule type" value="Genomic_DNA"/>
</dbReference>
<dbReference type="CDD" id="cd00684">
    <property type="entry name" value="Terpene_cyclase_plant_C1"/>
    <property type="match status" value="1"/>
</dbReference>
<organism evidence="6 7">
    <name type="scientific">Thalictrum thalictroides</name>
    <name type="common">Rue-anemone</name>
    <name type="synonym">Anemone thalictroides</name>
    <dbReference type="NCBI Taxonomy" id="46969"/>
    <lineage>
        <taxon>Eukaryota</taxon>
        <taxon>Viridiplantae</taxon>
        <taxon>Streptophyta</taxon>
        <taxon>Embryophyta</taxon>
        <taxon>Tracheophyta</taxon>
        <taxon>Spermatophyta</taxon>
        <taxon>Magnoliopsida</taxon>
        <taxon>Ranunculales</taxon>
        <taxon>Ranunculaceae</taxon>
        <taxon>Thalictroideae</taxon>
        <taxon>Thalictrum</taxon>
    </lineage>
</organism>
<dbReference type="GO" id="GO:0016102">
    <property type="term" value="P:diterpenoid biosynthetic process"/>
    <property type="evidence" value="ECO:0007669"/>
    <property type="project" value="InterPro"/>
</dbReference>
<evidence type="ECO:0000259" key="4">
    <source>
        <dbReference type="Pfam" id="PF01397"/>
    </source>
</evidence>
<evidence type="ECO:0000256" key="3">
    <source>
        <dbReference type="ARBA" id="ARBA00022842"/>
    </source>
</evidence>